<reference evidence="1 2" key="1">
    <citation type="submission" date="2012-04" db="EMBL/GenBank/DDBJ databases">
        <title>The Genome Sequence of Saprolegnia declina VS20.</title>
        <authorList>
            <consortium name="The Broad Institute Genome Sequencing Platform"/>
            <person name="Russ C."/>
            <person name="Nusbaum C."/>
            <person name="Tyler B."/>
            <person name="van West P."/>
            <person name="Dieguez-Uribeondo J."/>
            <person name="de Bruijn I."/>
            <person name="Tripathy S."/>
            <person name="Jiang R."/>
            <person name="Young S.K."/>
            <person name="Zeng Q."/>
            <person name="Gargeya S."/>
            <person name="Fitzgerald M."/>
            <person name="Haas B."/>
            <person name="Abouelleil A."/>
            <person name="Alvarado L."/>
            <person name="Arachchi H.M."/>
            <person name="Berlin A."/>
            <person name="Chapman S.B."/>
            <person name="Goldberg J."/>
            <person name="Griggs A."/>
            <person name="Gujja S."/>
            <person name="Hansen M."/>
            <person name="Howarth C."/>
            <person name="Imamovic A."/>
            <person name="Larimer J."/>
            <person name="McCowen C."/>
            <person name="Montmayeur A."/>
            <person name="Murphy C."/>
            <person name="Neiman D."/>
            <person name="Pearson M."/>
            <person name="Priest M."/>
            <person name="Roberts A."/>
            <person name="Saif S."/>
            <person name="Shea T."/>
            <person name="Sisk P."/>
            <person name="Sykes S."/>
            <person name="Wortman J."/>
            <person name="Nusbaum C."/>
            <person name="Birren B."/>
        </authorList>
    </citation>
    <scope>NUCLEOTIDE SEQUENCE [LARGE SCALE GENOMIC DNA]</scope>
    <source>
        <strain evidence="1 2">VS20</strain>
    </source>
</reference>
<name>T0QX98_SAPDV</name>
<proteinExistence type="predicted"/>
<dbReference type="VEuPathDB" id="FungiDB:SDRG_03516"/>
<accession>T0QX98</accession>
<organism evidence="1 2">
    <name type="scientific">Saprolegnia diclina (strain VS20)</name>
    <dbReference type="NCBI Taxonomy" id="1156394"/>
    <lineage>
        <taxon>Eukaryota</taxon>
        <taxon>Sar</taxon>
        <taxon>Stramenopiles</taxon>
        <taxon>Oomycota</taxon>
        <taxon>Saprolegniomycetes</taxon>
        <taxon>Saprolegniales</taxon>
        <taxon>Saprolegniaceae</taxon>
        <taxon>Saprolegnia</taxon>
    </lineage>
</organism>
<evidence type="ECO:0000313" key="2">
    <source>
        <dbReference type="Proteomes" id="UP000030762"/>
    </source>
</evidence>
<dbReference type="InParanoid" id="T0QX98"/>
<dbReference type="EMBL" id="JH767139">
    <property type="protein sequence ID" value="EQC39311.1"/>
    <property type="molecule type" value="Genomic_DNA"/>
</dbReference>
<sequence length="396" mass="45876">MLGPSPPTCAIIETRRHVVQLQHEMRGCLRDLEDLQERKARRACSSYMPKKKYASRLDKQKAELARIHATLERHAAWTAYNAKHSSLHALRTQAWKLRLDMANAQQQISNLGHEISILVVQYEACLPTLGAYEATIDRLFLTKLFAIIHTQAFAVSDKIIHTLNDACRVPAPSKHWHLSTYFPRQTEADNSVFYKITTPLHLRTAVEVADALWSIYRDLDGYEREFMGYLANPKYVYEDDDLAVVRCDLKAPNFGPIVLYKCFFRMRVNRDYYIHTVIFRNGLVDVWQSSTTRVYDGATPGASCRLETIGLFRVLNMVNWDRRSMESRRDEMIKMDALGSMRWAKDLPDNIVSRKGTWYYHEAPVPPQSPIFKTSSLVLKPFFPTKRDRRFAIILD</sequence>
<evidence type="ECO:0000313" key="1">
    <source>
        <dbReference type="EMBL" id="EQC39311.1"/>
    </source>
</evidence>
<dbReference type="RefSeq" id="XP_008607372.1">
    <property type="nucleotide sequence ID" value="XM_008609150.1"/>
</dbReference>
<dbReference type="AlphaFoldDB" id="T0QX98"/>
<dbReference type="Proteomes" id="UP000030762">
    <property type="component" value="Unassembled WGS sequence"/>
</dbReference>
<protein>
    <submittedName>
        <fullName evidence="1">Uncharacterized protein</fullName>
    </submittedName>
</protein>
<dbReference type="GeneID" id="19944243"/>
<keyword evidence="2" id="KW-1185">Reference proteome</keyword>
<gene>
    <name evidence="1" type="ORF">SDRG_03516</name>
</gene>